<proteinExistence type="predicted"/>
<sequence length="402" mass="46831">MNTTITNSAPNDKVDDSIQRTKETNLQLKLVTRGPLGPLGSLGPLGPLGPRINFCRSRKFSVNLRPEKFPNGVLGTDVTSWALCFTHRFFNAGIQSTQQEQSNQNPTIGLPNIIGRYFKRIDSTIKKYLTPQILKIQNCQINESLLYRTRKIENWEVRKIYDFEENTNSITLDKQSGNNDNEQEQSYGSDKEQERFNNYNNQREQFDDSDGEEQSNNNDGEQERYDEKQNRLDNNNEDQNGDDENANIQENDEKIKFAENDNESKTLNLRSLITYINQTTIHEVWSVKTIEENKEHFAMFHIDLIPFRWYNDVTFDPRKELAITICSEKTRSNDDKNVYEHQVRTNFDLLNKIRHTHLFSETVRVNLSHKAKYNLGFGYAKQAIGLALELDCEDEINKILWN</sequence>
<dbReference type="Proteomes" id="UP000266861">
    <property type="component" value="Unassembled WGS sequence"/>
</dbReference>
<feature type="region of interest" description="Disordered" evidence="1">
    <location>
        <begin position="170"/>
        <end position="247"/>
    </location>
</feature>
<organism evidence="2 3">
    <name type="scientific">Diversispora epigaea</name>
    <dbReference type="NCBI Taxonomy" id="1348612"/>
    <lineage>
        <taxon>Eukaryota</taxon>
        <taxon>Fungi</taxon>
        <taxon>Fungi incertae sedis</taxon>
        <taxon>Mucoromycota</taxon>
        <taxon>Glomeromycotina</taxon>
        <taxon>Glomeromycetes</taxon>
        <taxon>Diversisporales</taxon>
        <taxon>Diversisporaceae</taxon>
        <taxon>Diversispora</taxon>
    </lineage>
</organism>
<accession>A0A397JRG2</accession>
<dbReference type="OrthoDB" id="2432510at2759"/>
<name>A0A397JRG2_9GLOM</name>
<feature type="compositionally biased region" description="Acidic residues" evidence="1">
    <location>
        <begin position="235"/>
        <end position="245"/>
    </location>
</feature>
<keyword evidence="3" id="KW-1185">Reference proteome</keyword>
<evidence type="ECO:0000313" key="3">
    <source>
        <dbReference type="Proteomes" id="UP000266861"/>
    </source>
</evidence>
<dbReference type="AlphaFoldDB" id="A0A397JRG2"/>
<evidence type="ECO:0000256" key="1">
    <source>
        <dbReference type="SAM" id="MobiDB-lite"/>
    </source>
</evidence>
<dbReference type="EMBL" id="PQFF01000032">
    <property type="protein sequence ID" value="RHZ87503.1"/>
    <property type="molecule type" value="Genomic_DNA"/>
</dbReference>
<comment type="caution">
    <text evidence="2">The sequence shown here is derived from an EMBL/GenBank/DDBJ whole genome shotgun (WGS) entry which is preliminary data.</text>
</comment>
<reference evidence="2 3" key="1">
    <citation type="submission" date="2018-08" db="EMBL/GenBank/DDBJ databases">
        <title>Genome and evolution of the arbuscular mycorrhizal fungus Diversispora epigaea (formerly Glomus versiforme) and its bacterial endosymbionts.</title>
        <authorList>
            <person name="Sun X."/>
            <person name="Fei Z."/>
            <person name="Harrison M."/>
        </authorList>
    </citation>
    <scope>NUCLEOTIDE SEQUENCE [LARGE SCALE GENOMIC DNA]</scope>
    <source>
        <strain evidence="2 3">IT104</strain>
    </source>
</reference>
<evidence type="ECO:0000313" key="2">
    <source>
        <dbReference type="EMBL" id="RHZ87503.1"/>
    </source>
</evidence>
<protein>
    <submittedName>
        <fullName evidence="2">Uncharacterized protein</fullName>
    </submittedName>
</protein>
<dbReference type="STRING" id="1348612.A0A397JRG2"/>
<feature type="compositionally biased region" description="Polar residues" evidence="1">
    <location>
        <begin position="170"/>
        <end position="188"/>
    </location>
</feature>
<gene>
    <name evidence="2" type="ORF">Glove_34g33</name>
</gene>
<feature type="compositionally biased region" description="Basic and acidic residues" evidence="1">
    <location>
        <begin position="221"/>
        <end position="231"/>
    </location>
</feature>